<evidence type="ECO:0000313" key="9">
    <source>
        <dbReference type="Proteomes" id="UP001221597"/>
    </source>
</evidence>
<dbReference type="EC" id="5.1.3.9" evidence="7"/>
<comment type="similarity">
    <text evidence="4 7">Belongs to the NanE family.</text>
</comment>
<gene>
    <name evidence="7" type="primary">nanE</name>
    <name evidence="8" type="ORF">P9989_04540</name>
</gene>
<dbReference type="RefSeq" id="WP_283077630.1">
    <property type="nucleotide sequence ID" value="NZ_CP121671.1"/>
</dbReference>
<evidence type="ECO:0000256" key="5">
    <source>
        <dbReference type="ARBA" id="ARBA00023235"/>
    </source>
</evidence>
<keyword evidence="6 7" id="KW-0119">Carbohydrate metabolism</keyword>
<evidence type="ECO:0000256" key="3">
    <source>
        <dbReference type="ARBA" id="ARBA00005081"/>
    </source>
</evidence>
<reference evidence="8 9" key="1">
    <citation type="submission" date="2023-04" db="EMBL/GenBank/DDBJ databases">
        <title>Genome sequence of Halobacillus naozhouensis KACC 21980.</title>
        <authorList>
            <person name="Kim S."/>
            <person name="Heo J."/>
            <person name="Kwon S.-W."/>
        </authorList>
    </citation>
    <scope>NUCLEOTIDE SEQUENCE [LARGE SCALE GENOMIC DNA]</scope>
    <source>
        <strain evidence="8 9">KCTC 13234</strain>
    </source>
</reference>
<comment type="catalytic activity">
    <reaction evidence="1 7">
        <text>an N-acyl-D-glucosamine 6-phosphate = an N-acyl-D-mannosamine 6-phosphate</text>
        <dbReference type="Rhea" id="RHEA:23932"/>
        <dbReference type="ChEBI" id="CHEBI:57599"/>
        <dbReference type="ChEBI" id="CHEBI:57666"/>
        <dbReference type="EC" id="5.1.3.9"/>
    </reaction>
</comment>
<dbReference type="HAMAP" id="MF_01235">
    <property type="entry name" value="ManNAc6P_epimer"/>
    <property type="match status" value="1"/>
</dbReference>
<proteinExistence type="inferred from homology"/>
<evidence type="ECO:0000313" key="8">
    <source>
        <dbReference type="EMBL" id="WFT75664.1"/>
    </source>
</evidence>
<sequence length="228" mass="24807">MSILEKLNKGLIVSCQALEDEPLHSAYIMSKMALAAKQGGAAGIRANTIVDIQAIKKEVDLPMIGIIKKDFPESKVFITPTIHEVEALYEEGVDIIALDATKQQRPDGKSFPEFFSEVKVKYPDQLFMADISTLEEGMEAEKTGVDIVAPTLAGYTSYSQGTVPLELVRQLVARLSVPVIAEGNFDTPEKAKQALELGAHAVVVGSAITRPQVITEKFAEAVKEKSYK</sequence>
<dbReference type="Gene3D" id="3.20.20.70">
    <property type="entry name" value="Aldolase class I"/>
    <property type="match status" value="1"/>
</dbReference>
<dbReference type="SUPFAM" id="SSF51366">
    <property type="entry name" value="Ribulose-phoshate binding barrel"/>
    <property type="match status" value="1"/>
</dbReference>
<dbReference type="InterPro" id="IPR011060">
    <property type="entry name" value="RibuloseP-bd_barrel"/>
</dbReference>
<evidence type="ECO:0000256" key="4">
    <source>
        <dbReference type="ARBA" id="ARBA00007439"/>
    </source>
</evidence>
<protein>
    <recommendedName>
        <fullName evidence="7">Putative N-acetylmannosamine-6-phosphate 2-epimerase</fullName>
        <ecNumber evidence="7">5.1.3.9</ecNumber>
    </recommendedName>
    <alternativeName>
        <fullName evidence="7">ManNAc-6-P epimerase</fullName>
    </alternativeName>
</protein>
<keyword evidence="5 7" id="KW-0413">Isomerase</keyword>
<dbReference type="NCBIfam" id="NF002231">
    <property type="entry name" value="PRK01130.1"/>
    <property type="match status" value="1"/>
</dbReference>
<dbReference type="PANTHER" id="PTHR36204">
    <property type="entry name" value="N-ACETYLMANNOSAMINE-6-PHOSPHATE 2-EPIMERASE-RELATED"/>
    <property type="match status" value="1"/>
</dbReference>
<dbReference type="InterPro" id="IPR007260">
    <property type="entry name" value="NanE"/>
</dbReference>
<dbReference type="Proteomes" id="UP001221597">
    <property type="component" value="Chromosome"/>
</dbReference>
<dbReference type="EMBL" id="CP121671">
    <property type="protein sequence ID" value="WFT75664.1"/>
    <property type="molecule type" value="Genomic_DNA"/>
</dbReference>
<dbReference type="Pfam" id="PF04131">
    <property type="entry name" value="NanE"/>
    <property type="match status" value="1"/>
</dbReference>
<accession>A0ABY8J288</accession>
<dbReference type="CDD" id="cd04729">
    <property type="entry name" value="NanE"/>
    <property type="match status" value="1"/>
</dbReference>
<dbReference type="PANTHER" id="PTHR36204:SF1">
    <property type="entry name" value="N-ACETYLMANNOSAMINE-6-PHOSPHATE 2-EPIMERASE-RELATED"/>
    <property type="match status" value="1"/>
</dbReference>
<dbReference type="GO" id="GO:0047465">
    <property type="term" value="F:N-acylglucosamine-6-phosphate 2-epimerase activity"/>
    <property type="evidence" value="ECO:0007669"/>
    <property type="project" value="UniProtKB-EC"/>
</dbReference>
<comment type="pathway">
    <text evidence="3 7">Amino-sugar metabolism; N-acetylneuraminate degradation; D-fructose 6-phosphate from N-acetylneuraminate: step 3/5.</text>
</comment>
<dbReference type="InterPro" id="IPR013785">
    <property type="entry name" value="Aldolase_TIM"/>
</dbReference>
<comment type="function">
    <text evidence="2 7">Converts N-acetylmannosamine-6-phosphate (ManNAc-6-P) to N-acetylglucosamine-6-phosphate (GlcNAc-6-P).</text>
</comment>
<evidence type="ECO:0000256" key="2">
    <source>
        <dbReference type="ARBA" id="ARBA00002147"/>
    </source>
</evidence>
<name>A0ABY8J288_9BACI</name>
<evidence type="ECO:0000256" key="6">
    <source>
        <dbReference type="ARBA" id="ARBA00023277"/>
    </source>
</evidence>
<evidence type="ECO:0000256" key="1">
    <source>
        <dbReference type="ARBA" id="ARBA00000056"/>
    </source>
</evidence>
<organism evidence="8 9">
    <name type="scientific">Halobacillus naozhouensis</name>
    <dbReference type="NCBI Taxonomy" id="554880"/>
    <lineage>
        <taxon>Bacteria</taxon>
        <taxon>Bacillati</taxon>
        <taxon>Bacillota</taxon>
        <taxon>Bacilli</taxon>
        <taxon>Bacillales</taxon>
        <taxon>Bacillaceae</taxon>
        <taxon>Halobacillus</taxon>
    </lineage>
</organism>
<keyword evidence="9" id="KW-1185">Reference proteome</keyword>
<evidence type="ECO:0000256" key="7">
    <source>
        <dbReference type="HAMAP-Rule" id="MF_01235"/>
    </source>
</evidence>